<feature type="compositionally biased region" description="Polar residues" evidence="3">
    <location>
        <begin position="218"/>
        <end position="233"/>
    </location>
</feature>
<keyword evidence="2" id="KW-0539">Nucleus</keyword>
<dbReference type="Pfam" id="PF08585">
    <property type="entry name" value="RMI1_N_C"/>
    <property type="match status" value="1"/>
</dbReference>
<feature type="compositionally biased region" description="Acidic residues" evidence="3">
    <location>
        <begin position="423"/>
        <end position="433"/>
    </location>
</feature>
<evidence type="ECO:0000256" key="1">
    <source>
        <dbReference type="ARBA" id="ARBA00004123"/>
    </source>
</evidence>
<protein>
    <submittedName>
        <fullName evidence="5">Tudor domain-containing protein 3</fullName>
    </submittedName>
</protein>
<dbReference type="PANTHER" id="PTHR13681">
    <property type="entry name" value="SURVIVAL OF MOTOR NEURON-RELATED-SPLICING FACTOR 30-RELATED"/>
    <property type="match status" value="1"/>
</dbReference>
<dbReference type="PANTHER" id="PTHR13681:SF24">
    <property type="entry name" value="TUDOR DOMAIN-CONTAINING PROTEIN 3"/>
    <property type="match status" value="1"/>
</dbReference>
<feature type="compositionally biased region" description="Low complexity" evidence="3">
    <location>
        <begin position="301"/>
        <end position="310"/>
    </location>
</feature>
<name>A0A3S3MPR0_9MAGN</name>
<proteinExistence type="predicted"/>
<dbReference type="GO" id="GO:0005634">
    <property type="term" value="C:nucleus"/>
    <property type="evidence" value="ECO:0007669"/>
    <property type="project" value="UniProtKB-SubCell"/>
</dbReference>
<evidence type="ECO:0000256" key="3">
    <source>
        <dbReference type="SAM" id="MobiDB-lite"/>
    </source>
</evidence>
<feature type="region of interest" description="Disordered" evidence="3">
    <location>
        <begin position="397"/>
        <end position="433"/>
    </location>
</feature>
<feature type="compositionally biased region" description="Polar residues" evidence="3">
    <location>
        <begin position="245"/>
        <end position="254"/>
    </location>
</feature>
<accession>A0A3S3MPR0</accession>
<feature type="domain" description="RecQ mediated genome instability protein 1 OB-fold" evidence="4">
    <location>
        <begin position="78"/>
        <end position="178"/>
    </location>
</feature>
<feature type="compositionally biased region" description="Basic and acidic residues" evidence="3">
    <location>
        <begin position="258"/>
        <end position="269"/>
    </location>
</feature>
<dbReference type="InterPro" id="IPR013894">
    <property type="entry name" value="RMI1_OB"/>
</dbReference>
<evidence type="ECO:0000313" key="5">
    <source>
        <dbReference type="EMBL" id="RWR77473.1"/>
    </source>
</evidence>
<dbReference type="EMBL" id="QPKB01000002">
    <property type="protein sequence ID" value="RWR77473.1"/>
    <property type="molecule type" value="Genomic_DNA"/>
</dbReference>
<dbReference type="Proteomes" id="UP000283530">
    <property type="component" value="Unassembled WGS sequence"/>
</dbReference>
<sequence length="446" mass="50194">MENTPPPPESIFKALLQRGWCFKDAEAIHTLIQSKLPARGNEMGSLDSIQSELLNMDLRDIGGKSLPDPSSLKKSSHLQGPKILQLVSVKDIYQSNIDASISNSQRKRRLLRFCLTDGCSQVIAIEYLPIPAISEEIAPGTKVFLENRVPICNGILRLDSKTVTILGGLVQSLYEEWQMSQKYSGFSRSSLISSKNSDGVGPPPFEKFQIGKQPHQVPRQQGSHDTYSHPSKSNLKDVCTLGRPRNSSDQQIVDSAQDDSRENKADNDPKLASFPESIDDKPSSSQPRPKEVSEAIPVQNQAAAQKLLQKMSYPTREDRRSRGPKYRGKGQQEEQAVFTLDEWERRKGMGKPTVKDTFQDVSQDEELARQLQNQLDFEDFNVKTDHEAQAEQLRKSMFNFGREEESRHDGRKEFRGRGRGEEGEGEEEGEDLVETSVIFMFGRANL</sequence>
<comment type="caution">
    <text evidence="5">The sequence shown here is derived from an EMBL/GenBank/DDBJ whole genome shotgun (WGS) entry which is preliminary data.</text>
</comment>
<dbReference type="OrthoDB" id="434939at2759"/>
<gene>
    <name evidence="5" type="ORF">CKAN_00596000</name>
</gene>
<evidence type="ECO:0000259" key="4">
    <source>
        <dbReference type="Pfam" id="PF08585"/>
    </source>
</evidence>
<reference evidence="5 6" key="1">
    <citation type="journal article" date="2019" name="Nat. Plants">
        <title>Stout camphor tree genome fills gaps in understanding of flowering plant genome evolution.</title>
        <authorList>
            <person name="Chaw S.M."/>
            <person name="Liu Y.C."/>
            <person name="Wu Y.W."/>
            <person name="Wang H.Y."/>
            <person name="Lin C.I."/>
            <person name="Wu C.S."/>
            <person name="Ke H.M."/>
            <person name="Chang L.Y."/>
            <person name="Hsu C.Y."/>
            <person name="Yang H.T."/>
            <person name="Sudianto E."/>
            <person name="Hsu M.H."/>
            <person name="Wu K.P."/>
            <person name="Wang L.N."/>
            <person name="Leebens-Mack J.H."/>
            <person name="Tsai I.J."/>
        </authorList>
    </citation>
    <scope>NUCLEOTIDE SEQUENCE [LARGE SCALE GENOMIC DNA]</scope>
    <source>
        <strain evidence="6">cv. Chaw 1501</strain>
        <tissue evidence="5">Young leaves</tissue>
    </source>
</reference>
<evidence type="ECO:0000313" key="6">
    <source>
        <dbReference type="Proteomes" id="UP000283530"/>
    </source>
</evidence>
<keyword evidence="6" id="KW-1185">Reference proteome</keyword>
<dbReference type="Gene3D" id="2.40.50.770">
    <property type="entry name" value="RecQ-mediated genome instability protein Rmi1, C-terminal domain"/>
    <property type="match status" value="1"/>
</dbReference>
<dbReference type="STRING" id="337451.A0A3S3MPR0"/>
<feature type="region of interest" description="Disordered" evidence="3">
    <location>
        <begin position="191"/>
        <end position="336"/>
    </location>
</feature>
<feature type="compositionally biased region" description="Basic and acidic residues" evidence="3">
    <location>
        <begin position="278"/>
        <end position="293"/>
    </location>
</feature>
<organism evidence="5 6">
    <name type="scientific">Cinnamomum micranthum f. kanehirae</name>
    <dbReference type="NCBI Taxonomy" id="337451"/>
    <lineage>
        <taxon>Eukaryota</taxon>
        <taxon>Viridiplantae</taxon>
        <taxon>Streptophyta</taxon>
        <taxon>Embryophyta</taxon>
        <taxon>Tracheophyta</taxon>
        <taxon>Spermatophyta</taxon>
        <taxon>Magnoliopsida</taxon>
        <taxon>Magnoliidae</taxon>
        <taxon>Laurales</taxon>
        <taxon>Lauraceae</taxon>
        <taxon>Cinnamomum</taxon>
    </lineage>
</organism>
<dbReference type="SMART" id="SM01161">
    <property type="entry name" value="DUF1767"/>
    <property type="match status" value="1"/>
</dbReference>
<dbReference type="AlphaFoldDB" id="A0A3S3MPR0"/>
<evidence type="ECO:0000256" key="2">
    <source>
        <dbReference type="ARBA" id="ARBA00023242"/>
    </source>
</evidence>
<feature type="compositionally biased region" description="Basic and acidic residues" evidence="3">
    <location>
        <begin position="401"/>
        <end position="422"/>
    </location>
</feature>
<dbReference type="InterPro" id="IPR042470">
    <property type="entry name" value="RMI1_N_C_sf"/>
</dbReference>
<comment type="subcellular location">
    <subcellularLocation>
        <location evidence="1">Nucleus</location>
    </subcellularLocation>
</comment>